<dbReference type="PRINTS" id="PR00449">
    <property type="entry name" value="RASTRNSFRMNG"/>
</dbReference>
<accession>A0A1J4KXV1</accession>
<dbReference type="VEuPathDB" id="TrichDB:TRFO_43082"/>
<dbReference type="InterPro" id="IPR027417">
    <property type="entry name" value="P-loop_NTPase"/>
</dbReference>
<dbReference type="AlphaFoldDB" id="A0A1J4KXV1"/>
<dbReference type="GO" id="GO:0005525">
    <property type="term" value="F:GTP binding"/>
    <property type="evidence" value="ECO:0007669"/>
    <property type="project" value="InterPro"/>
</dbReference>
<evidence type="ECO:0000313" key="6">
    <source>
        <dbReference type="Proteomes" id="UP000179807"/>
    </source>
</evidence>
<evidence type="ECO:0000256" key="3">
    <source>
        <dbReference type="ARBA" id="ARBA00022741"/>
    </source>
</evidence>
<dbReference type="SMART" id="SM00175">
    <property type="entry name" value="RAB"/>
    <property type="match status" value="1"/>
</dbReference>
<comment type="subcellular location">
    <subcellularLocation>
        <location evidence="1">Endomembrane system</location>
    </subcellularLocation>
</comment>
<dbReference type="EMBL" id="MLAK01000383">
    <property type="protein sequence ID" value="OHT14389.1"/>
    <property type="molecule type" value="Genomic_DNA"/>
</dbReference>
<protein>
    <submittedName>
        <fullName evidence="5">Ras family protein</fullName>
    </submittedName>
</protein>
<dbReference type="Pfam" id="PF00071">
    <property type="entry name" value="Ras"/>
    <property type="match status" value="1"/>
</dbReference>
<dbReference type="CDD" id="cd00154">
    <property type="entry name" value="Rab"/>
    <property type="match status" value="1"/>
</dbReference>
<evidence type="ECO:0000256" key="1">
    <source>
        <dbReference type="ARBA" id="ARBA00004308"/>
    </source>
</evidence>
<keyword evidence="6" id="KW-1185">Reference proteome</keyword>
<dbReference type="SMART" id="SM00173">
    <property type="entry name" value="RAS"/>
    <property type="match status" value="1"/>
</dbReference>
<dbReference type="RefSeq" id="XP_068367525.1">
    <property type="nucleotide sequence ID" value="XM_068514617.1"/>
</dbReference>
<dbReference type="PROSITE" id="PS51419">
    <property type="entry name" value="RAB"/>
    <property type="match status" value="1"/>
</dbReference>
<dbReference type="InterPro" id="IPR050209">
    <property type="entry name" value="Rab_GTPases_membrane_traffic"/>
</dbReference>
<keyword evidence="4" id="KW-0472">Membrane</keyword>
<dbReference type="OrthoDB" id="6585768at2759"/>
<dbReference type="GO" id="GO:0003924">
    <property type="term" value="F:GTPase activity"/>
    <property type="evidence" value="ECO:0007669"/>
    <property type="project" value="InterPro"/>
</dbReference>
<gene>
    <name evidence="5" type="ORF">TRFO_43082</name>
</gene>
<name>A0A1J4KXV1_9EUKA</name>
<evidence type="ECO:0000256" key="4">
    <source>
        <dbReference type="ARBA" id="ARBA00023136"/>
    </source>
</evidence>
<dbReference type="InterPro" id="IPR001806">
    <property type="entry name" value="Small_GTPase"/>
</dbReference>
<dbReference type="PANTHER" id="PTHR47979">
    <property type="entry name" value="DRAB11-RELATED"/>
    <property type="match status" value="1"/>
</dbReference>
<dbReference type="InterPro" id="IPR005225">
    <property type="entry name" value="Small_GTP-bd"/>
</dbReference>
<proteinExistence type="inferred from homology"/>
<dbReference type="PROSITE" id="PS51420">
    <property type="entry name" value="RHO"/>
    <property type="match status" value="1"/>
</dbReference>
<dbReference type="FunFam" id="3.40.50.300:FF:000586">
    <property type="entry name" value="Rab family GTPase"/>
    <property type="match status" value="1"/>
</dbReference>
<keyword evidence="3" id="KW-0547">Nucleotide-binding</keyword>
<dbReference type="PROSITE" id="PS51421">
    <property type="entry name" value="RAS"/>
    <property type="match status" value="1"/>
</dbReference>
<dbReference type="NCBIfam" id="TIGR00231">
    <property type="entry name" value="small_GTP"/>
    <property type="match status" value="1"/>
</dbReference>
<dbReference type="Gene3D" id="3.40.50.300">
    <property type="entry name" value="P-loop containing nucleotide triphosphate hydrolases"/>
    <property type="match status" value="1"/>
</dbReference>
<dbReference type="SUPFAM" id="SSF52540">
    <property type="entry name" value="P-loop containing nucleoside triphosphate hydrolases"/>
    <property type="match status" value="1"/>
</dbReference>
<dbReference type="SMART" id="SM00176">
    <property type="entry name" value="RAN"/>
    <property type="match status" value="1"/>
</dbReference>
<sequence length="206" mass="23064">MESNQNSYKIVIVGASGVGKTSLVQRLIEDSFYFDNSPTIGVEFKCFECKHGSETIKLNIWDTAGQEKFRSVSKAYFRNAVGALLVFSFTDRASFDALDSWMNDIQNLCPQNSLVYLIGNKIDLSEERVISQNEAENFAKRHSLEFFETSAFTSTNVNETFVRLAGNIHEKVKAGVIQSPTLQLKAQLSLIKDSQAQPQKQQQGCC</sequence>
<dbReference type="Proteomes" id="UP000179807">
    <property type="component" value="Unassembled WGS sequence"/>
</dbReference>
<evidence type="ECO:0000256" key="2">
    <source>
        <dbReference type="ARBA" id="ARBA00006270"/>
    </source>
</evidence>
<organism evidence="5 6">
    <name type="scientific">Tritrichomonas foetus</name>
    <dbReference type="NCBI Taxonomy" id="1144522"/>
    <lineage>
        <taxon>Eukaryota</taxon>
        <taxon>Metamonada</taxon>
        <taxon>Parabasalia</taxon>
        <taxon>Tritrichomonadida</taxon>
        <taxon>Tritrichomonadidae</taxon>
        <taxon>Tritrichomonas</taxon>
    </lineage>
</organism>
<reference evidence="5" key="1">
    <citation type="submission" date="2016-10" db="EMBL/GenBank/DDBJ databases">
        <authorList>
            <person name="Benchimol M."/>
            <person name="Almeida L.G."/>
            <person name="Vasconcelos A.T."/>
            <person name="Perreira-Neves A."/>
            <person name="Rosa I.A."/>
            <person name="Tasca T."/>
            <person name="Bogo M.R."/>
            <person name="de Souza W."/>
        </authorList>
    </citation>
    <scope>NUCLEOTIDE SEQUENCE [LARGE SCALE GENOMIC DNA]</scope>
    <source>
        <strain evidence="5">K</strain>
    </source>
</reference>
<comment type="similarity">
    <text evidence="2">Belongs to the small GTPase superfamily. Rab family.</text>
</comment>
<dbReference type="SMART" id="SM00174">
    <property type="entry name" value="RHO"/>
    <property type="match status" value="1"/>
</dbReference>
<comment type="caution">
    <text evidence="5">The sequence shown here is derived from an EMBL/GenBank/DDBJ whole genome shotgun (WGS) entry which is preliminary data.</text>
</comment>
<evidence type="ECO:0000313" key="5">
    <source>
        <dbReference type="EMBL" id="OHT14389.1"/>
    </source>
</evidence>
<dbReference type="GeneID" id="94849321"/>
<dbReference type="GO" id="GO:0012505">
    <property type="term" value="C:endomembrane system"/>
    <property type="evidence" value="ECO:0007669"/>
    <property type="project" value="UniProtKB-SubCell"/>
</dbReference>